<evidence type="ECO:0000259" key="5">
    <source>
        <dbReference type="Pfam" id="PF02782"/>
    </source>
</evidence>
<dbReference type="InterPro" id="IPR018485">
    <property type="entry name" value="FGGY_C"/>
</dbReference>
<dbReference type="Pfam" id="PF02782">
    <property type="entry name" value="FGGY_C"/>
    <property type="match status" value="1"/>
</dbReference>
<evidence type="ECO:0000256" key="2">
    <source>
        <dbReference type="ARBA" id="ARBA00022679"/>
    </source>
</evidence>
<dbReference type="InterPro" id="IPR000577">
    <property type="entry name" value="Carb_kinase_FGGY"/>
</dbReference>
<gene>
    <name evidence="6" type="ORF">H9910_07835</name>
</gene>
<comment type="similarity">
    <text evidence="1">Belongs to the FGGY kinase family.</text>
</comment>
<feature type="domain" description="Carbohydrate kinase FGGY N-terminal" evidence="4">
    <location>
        <begin position="133"/>
        <end position="222"/>
    </location>
</feature>
<dbReference type="Pfam" id="PF00370">
    <property type="entry name" value="FGGY_N"/>
    <property type="match status" value="2"/>
</dbReference>
<comment type="caution">
    <text evidence="6">The sequence shown here is derived from an EMBL/GenBank/DDBJ whole genome shotgun (WGS) entry which is preliminary data.</text>
</comment>
<dbReference type="GO" id="GO:0006071">
    <property type="term" value="P:glycerol metabolic process"/>
    <property type="evidence" value="ECO:0007669"/>
    <property type="project" value="TreeGrafter"/>
</dbReference>
<evidence type="ECO:0000313" key="7">
    <source>
        <dbReference type="Proteomes" id="UP000823909"/>
    </source>
</evidence>
<sequence>MKKILALDQGTSSTRAVLYNHQGEVLAMSSSVNQIVYKSNGYVEQDPMQLLDAMERAARGALLKAGVSVKDILCMGISVQTGAFVLWEKDGGKPVCPVIGWQDGRGKEVPDRLESIFADNKTIYSEACIGKILFGTMETWLIWNLTGGIIHASDITNAEITTMYNRKAADWDRGVLDRYHIPYEILPEVLSNDGDFGIVSNGILEGIPITAVTGDSSAALFGERCWEKGDVKITYGTGVSVVLNMGEETQDSRCAAAWEMQNRQILIKEATVYYAGVLLQKLVQDGIVKSVEETAELAVQATAGGGNRAEKVREVLESIGYQVAEKIISLEREYHIPVKHIRADGGVSRNEFLMQFQADILQRSLTVNENAEMSSYGVACMAAIAAGVWGKETMKKHSTILRTYSPVMSVRERDSCLAEWEEKKKNIVFLYSVW</sequence>
<dbReference type="PANTHER" id="PTHR10196:SF68">
    <property type="entry name" value="GLYCEROL KINASE 5-RELATED"/>
    <property type="match status" value="1"/>
</dbReference>
<evidence type="ECO:0000259" key="4">
    <source>
        <dbReference type="Pfam" id="PF00370"/>
    </source>
</evidence>
<dbReference type="Gene3D" id="3.30.420.40">
    <property type="match status" value="4"/>
</dbReference>
<dbReference type="PANTHER" id="PTHR10196">
    <property type="entry name" value="SUGAR KINASE"/>
    <property type="match status" value="1"/>
</dbReference>
<dbReference type="InterPro" id="IPR043129">
    <property type="entry name" value="ATPase_NBD"/>
</dbReference>
<dbReference type="PIRSF" id="PIRSF000538">
    <property type="entry name" value="GlpK"/>
    <property type="match status" value="1"/>
</dbReference>
<reference evidence="6" key="2">
    <citation type="submission" date="2021-04" db="EMBL/GenBank/DDBJ databases">
        <authorList>
            <person name="Gilroy R."/>
        </authorList>
    </citation>
    <scope>NUCLEOTIDE SEQUENCE</scope>
    <source>
        <strain evidence="6">ChiBcec15-3976</strain>
    </source>
</reference>
<dbReference type="InterPro" id="IPR018484">
    <property type="entry name" value="FGGY_N"/>
</dbReference>
<dbReference type="AlphaFoldDB" id="A0A9D2U8R4"/>
<dbReference type="GO" id="GO:0005829">
    <property type="term" value="C:cytosol"/>
    <property type="evidence" value="ECO:0007669"/>
    <property type="project" value="TreeGrafter"/>
</dbReference>
<reference evidence="6" key="1">
    <citation type="journal article" date="2021" name="PeerJ">
        <title>Extensive microbial diversity within the chicken gut microbiome revealed by metagenomics and culture.</title>
        <authorList>
            <person name="Gilroy R."/>
            <person name="Ravi A."/>
            <person name="Getino M."/>
            <person name="Pursley I."/>
            <person name="Horton D.L."/>
            <person name="Alikhan N.F."/>
            <person name="Baker D."/>
            <person name="Gharbi K."/>
            <person name="Hall N."/>
            <person name="Watson M."/>
            <person name="Adriaenssens E.M."/>
            <person name="Foster-Nyarko E."/>
            <person name="Jarju S."/>
            <person name="Secka A."/>
            <person name="Antonio M."/>
            <person name="Oren A."/>
            <person name="Chaudhuri R.R."/>
            <person name="La Ragione R."/>
            <person name="Hildebrand F."/>
            <person name="Pallen M.J."/>
        </authorList>
    </citation>
    <scope>NUCLEOTIDE SEQUENCE</scope>
    <source>
        <strain evidence="6">ChiBcec15-3976</strain>
    </source>
</reference>
<feature type="domain" description="Carbohydrate kinase FGGY N-terminal" evidence="4">
    <location>
        <begin position="4"/>
        <end position="125"/>
    </location>
</feature>
<dbReference type="EMBL" id="DWUU01000048">
    <property type="protein sequence ID" value="HJD42903.1"/>
    <property type="molecule type" value="Genomic_DNA"/>
</dbReference>
<evidence type="ECO:0000313" key="6">
    <source>
        <dbReference type="EMBL" id="HJD42903.1"/>
    </source>
</evidence>
<dbReference type="SUPFAM" id="SSF53067">
    <property type="entry name" value="Actin-like ATPase domain"/>
    <property type="match status" value="2"/>
</dbReference>
<evidence type="ECO:0008006" key="8">
    <source>
        <dbReference type="Google" id="ProtNLM"/>
    </source>
</evidence>
<accession>A0A9D2U8R4</accession>
<keyword evidence="3" id="KW-0418">Kinase</keyword>
<proteinExistence type="inferred from homology"/>
<dbReference type="Proteomes" id="UP000823909">
    <property type="component" value="Unassembled WGS sequence"/>
</dbReference>
<dbReference type="GO" id="GO:0005524">
    <property type="term" value="F:ATP binding"/>
    <property type="evidence" value="ECO:0007669"/>
    <property type="project" value="UniProtKB-KW"/>
</dbReference>
<evidence type="ECO:0000256" key="1">
    <source>
        <dbReference type="ARBA" id="ARBA00009156"/>
    </source>
</evidence>
<keyword evidence="2" id="KW-0808">Transferase</keyword>
<organism evidence="6 7">
    <name type="scientific">Candidatus Mediterraneibacter quadrami</name>
    <dbReference type="NCBI Taxonomy" id="2838684"/>
    <lineage>
        <taxon>Bacteria</taxon>
        <taxon>Bacillati</taxon>
        <taxon>Bacillota</taxon>
        <taxon>Clostridia</taxon>
        <taxon>Lachnospirales</taxon>
        <taxon>Lachnospiraceae</taxon>
        <taxon>Mediterraneibacter</taxon>
    </lineage>
</organism>
<name>A0A9D2U8R4_9FIRM</name>
<dbReference type="GO" id="GO:0004370">
    <property type="term" value="F:glycerol kinase activity"/>
    <property type="evidence" value="ECO:0007669"/>
    <property type="project" value="TreeGrafter"/>
</dbReference>
<evidence type="ECO:0000256" key="3">
    <source>
        <dbReference type="ARBA" id="ARBA00022777"/>
    </source>
</evidence>
<protein>
    <recommendedName>
        <fullName evidence="8">Glycerol kinase</fullName>
    </recommendedName>
</protein>
<feature type="domain" description="Carbohydrate kinase FGGY C-terminal" evidence="5">
    <location>
        <begin position="308"/>
        <end position="386"/>
    </location>
</feature>